<feature type="non-terminal residue" evidence="1">
    <location>
        <position position="1"/>
    </location>
</feature>
<protein>
    <submittedName>
        <fullName evidence="1">Uncharacterized protein</fullName>
    </submittedName>
</protein>
<dbReference type="EMBL" id="LXQA010392669">
    <property type="protein sequence ID" value="MCI48871.1"/>
    <property type="molecule type" value="Genomic_DNA"/>
</dbReference>
<evidence type="ECO:0000313" key="2">
    <source>
        <dbReference type="Proteomes" id="UP000265520"/>
    </source>
</evidence>
<organism evidence="1 2">
    <name type="scientific">Trifolium medium</name>
    <dbReference type="NCBI Taxonomy" id="97028"/>
    <lineage>
        <taxon>Eukaryota</taxon>
        <taxon>Viridiplantae</taxon>
        <taxon>Streptophyta</taxon>
        <taxon>Embryophyta</taxon>
        <taxon>Tracheophyta</taxon>
        <taxon>Spermatophyta</taxon>
        <taxon>Magnoliopsida</taxon>
        <taxon>eudicotyledons</taxon>
        <taxon>Gunneridae</taxon>
        <taxon>Pentapetalae</taxon>
        <taxon>rosids</taxon>
        <taxon>fabids</taxon>
        <taxon>Fabales</taxon>
        <taxon>Fabaceae</taxon>
        <taxon>Papilionoideae</taxon>
        <taxon>50 kb inversion clade</taxon>
        <taxon>NPAAA clade</taxon>
        <taxon>Hologalegina</taxon>
        <taxon>IRL clade</taxon>
        <taxon>Trifolieae</taxon>
        <taxon>Trifolium</taxon>
    </lineage>
</organism>
<sequence length="35" mass="4131">IESLRPRSLLEQVLQAGIRQPNLQTYLILWILVKK</sequence>
<comment type="caution">
    <text evidence="1">The sequence shown here is derived from an EMBL/GenBank/DDBJ whole genome shotgun (WGS) entry which is preliminary data.</text>
</comment>
<dbReference type="AlphaFoldDB" id="A0A392SJ23"/>
<proteinExistence type="predicted"/>
<accession>A0A392SJ23</accession>
<reference evidence="1 2" key="1">
    <citation type="journal article" date="2018" name="Front. Plant Sci.">
        <title>Red Clover (Trifolium pratense) and Zigzag Clover (T. medium) - A Picture of Genomic Similarities and Differences.</title>
        <authorList>
            <person name="Dluhosova J."/>
            <person name="Istvanek J."/>
            <person name="Nedelnik J."/>
            <person name="Repkova J."/>
        </authorList>
    </citation>
    <scope>NUCLEOTIDE SEQUENCE [LARGE SCALE GENOMIC DNA]</scope>
    <source>
        <strain evidence="2">cv. 10/8</strain>
        <tissue evidence="1">Leaf</tissue>
    </source>
</reference>
<evidence type="ECO:0000313" key="1">
    <source>
        <dbReference type="EMBL" id="MCI48871.1"/>
    </source>
</evidence>
<name>A0A392SJ23_9FABA</name>
<keyword evidence="2" id="KW-1185">Reference proteome</keyword>
<dbReference type="Proteomes" id="UP000265520">
    <property type="component" value="Unassembled WGS sequence"/>
</dbReference>